<evidence type="ECO:0000313" key="2">
    <source>
        <dbReference type="EMBL" id="KYC46868.1"/>
    </source>
</evidence>
<proteinExistence type="predicted"/>
<gene>
    <name evidence="1" type="ORF">APG10_01826</name>
    <name evidence="2" type="ORF">APG11_01627</name>
    <name evidence="3" type="ORF">APG12_01737</name>
</gene>
<evidence type="ECO:0000313" key="1">
    <source>
        <dbReference type="EMBL" id="KYC44302.1"/>
    </source>
</evidence>
<accession>A0A150IPQ4</accession>
<dbReference type="Proteomes" id="UP000092403">
    <property type="component" value="Unassembled WGS sequence"/>
</dbReference>
<dbReference type="Proteomes" id="UP000091929">
    <property type="component" value="Unassembled WGS sequence"/>
</dbReference>
<evidence type="ECO:0000313" key="3">
    <source>
        <dbReference type="EMBL" id="KYC48965.1"/>
    </source>
</evidence>
<dbReference type="AlphaFoldDB" id="A0A150IPQ4"/>
<dbReference type="EMBL" id="LNGF01000042">
    <property type="protein sequence ID" value="KYC46868.1"/>
    <property type="molecule type" value="Genomic_DNA"/>
</dbReference>
<evidence type="ECO:0000313" key="4">
    <source>
        <dbReference type="Proteomes" id="UP000091929"/>
    </source>
</evidence>
<dbReference type="EMBL" id="LNJC01000054">
    <property type="protein sequence ID" value="KYC48965.1"/>
    <property type="molecule type" value="Genomic_DNA"/>
</dbReference>
<reference evidence="4 5" key="1">
    <citation type="journal article" date="2016" name="ISME J.">
        <title>Chasing the elusive Euryarchaeota class WSA2: genomes reveal a uniquely fastidious methyl-reducing methanogen.</title>
        <authorList>
            <person name="Nobu M.K."/>
            <person name="Narihiro T."/>
            <person name="Kuroda K."/>
            <person name="Mei R."/>
            <person name="Liu W.T."/>
        </authorList>
    </citation>
    <scope>NUCLEOTIDE SEQUENCE [LARGE SCALE GENOMIC DNA]</scope>
    <source>
        <strain evidence="1">B03fssc0709_Meth_Bin005</strain>
        <strain evidence="2">B15fssc0709_Meth_Bin003</strain>
        <strain evidence="3">BMIXfssc0709_Meth_Bin006</strain>
    </source>
</reference>
<dbReference type="Proteomes" id="UP000092401">
    <property type="component" value="Unassembled WGS sequence"/>
</dbReference>
<dbReference type="EMBL" id="LNGE01000082">
    <property type="protein sequence ID" value="KYC44302.1"/>
    <property type="molecule type" value="Genomic_DNA"/>
</dbReference>
<comment type="caution">
    <text evidence="2">The sequence shown here is derived from an EMBL/GenBank/DDBJ whole genome shotgun (WGS) entry which is preliminary data.</text>
</comment>
<name>A0A150IPQ4_9EURY</name>
<accession>A0A150IH79</accession>
<organism evidence="2 4">
    <name type="scientific">Candidatus Methanofastidiosum methylothiophilum</name>
    <dbReference type="NCBI Taxonomy" id="1705564"/>
    <lineage>
        <taxon>Archaea</taxon>
        <taxon>Methanobacteriati</taxon>
        <taxon>Methanobacteriota</taxon>
        <taxon>Stenosarchaea group</taxon>
        <taxon>Candidatus Methanofastidiosia</taxon>
        <taxon>Candidatus Methanofastidiosales</taxon>
        <taxon>Candidatus Methanofastidiosaceae</taxon>
        <taxon>Candidatus Methanofastidiosum</taxon>
    </lineage>
</organism>
<sequence length="52" mass="6207">MEKKYSEFEMKIISYYDTHRDLLHSLAMYDDVILQAIALTLIKTAEDIKKRN</sequence>
<accession>A0A150IVS4</accession>
<protein>
    <submittedName>
        <fullName evidence="2">Uncharacterized protein</fullName>
    </submittedName>
</protein>
<evidence type="ECO:0000313" key="5">
    <source>
        <dbReference type="Proteomes" id="UP000092401"/>
    </source>
</evidence>